<feature type="region of interest" description="Disordered" evidence="1">
    <location>
        <begin position="158"/>
        <end position="541"/>
    </location>
</feature>
<feature type="compositionally biased region" description="Basic residues" evidence="1">
    <location>
        <begin position="178"/>
        <end position="188"/>
    </location>
</feature>
<feature type="non-terminal residue" evidence="2">
    <location>
        <position position="1"/>
    </location>
</feature>
<reference evidence="2 3" key="1">
    <citation type="journal article" date="2018" name="PLoS ONE">
        <title>The draft genome of Kipferlia bialata reveals reductive genome evolution in fornicate parasites.</title>
        <authorList>
            <person name="Tanifuji G."/>
            <person name="Takabayashi S."/>
            <person name="Kume K."/>
            <person name="Takagi M."/>
            <person name="Nakayama T."/>
            <person name="Kamikawa R."/>
            <person name="Inagaki Y."/>
            <person name="Hashimoto T."/>
        </authorList>
    </citation>
    <scope>NUCLEOTIDE SEQUENCE [LARGE SCALE GENOMIC DNA]</scope>
    <source>
        <strain evidence="2">NY0173</strain>
    </source>
</reference>
<feature type="compositionally biased region" description="Low complexity" evidence="1">
    <location>
        <begin position="377"/>
        <end position="392"/>
    </location>
</feature>
<dbReference type="Proteomes" id="UP000265618">
    <property type="component" value="Unassembled WGS sequence"/>
</dbReference>
<sequence length="820" mass="90364">MGHATVGAEKAKPPRLALLQREDLLNTIQAVTDGYEKACWALVLYVKGTTPNSSTMQLKTFGNDTIQLGLRMLVPKRCGFLYMMRPNRPLAVLIWMGSVAVRHNCMNTQDRSGSHEALAVHHAQSLTRQAGIAFAHTVVASDRKGGVPGSYEAVLQLPSKEQQKAEREAAKAAVLKEKSKKAKARKHAKERERDLARAKAAARAVAQASKAEEAEREREREREEQESELQLTPLPPRQTPAMRKKGSPVLTGSPSVKAPMMRQEPSASVSDTTKAKRRGRERERERERETTDAESRVRELERQLEREREKERERERERERLRELEQELEREKERHRASAAPASDTKTKSKGKGKSRISKPPTRARVVSPSLSMIGAVGTSGVTPVPVPTGVSNGARASAASPTLLGQRSPVYTNPVDTESEVVLDPLTARASDVDDIYLPDSAGSQVTERMLASAKAREKEREREQQLAKKGKRERERARRRERERERENKTPDGTEHSTPKKEKDRERERERDKKKRSSKRKSKAKLPTISLPAVSSSASASGVVVPPLNMDVSPLAAGSAEAGGILDSLGLMDVEKEDSQLLHLPTFKPTKPRKRAKMYTRTLTRKGVLRKTGDVDTSGSVDKEGPDQYSPANTNVGRPSVRSSMGFTSTTIIKPLPRDVSMMSLSLPPKKPSGLAILPAMQLIDDLSLRLVGDARGLSGYPEISRTVHTLADSLAPLKTCWSDAKVLSVVVRRAARAMGDSVESIMRSVSTCNSEKLPPLSGTASYTSLVEQLAPMLTGSLPTLVDLEAILLRIHKYQLWGKSSLHNKTPATTVLVQ</sequence>
<feature type="compositionally biased region" description="Basic residues" evidence="1">
    <location>
        <begin position="348"/>
        <end position="357"/>
    </location>
</feature>
<feature type="compositionally biased region" description="Polar residues" evidence="1">
    <location>
        <begin position="632"/>
        <end position="643"/>
    </location>
</feature>
<name>A0A9K3CXI8_9EUKA</name>
<dbReference type="AlphaFoldDB" id="A0A9K3CXI8"/>
<proteinExistence type="predicted"/>
<feature type="compositionally biased region" description="Polar residues" evidence="1">
    <location>
        <begin position="400"/>
        <end position="417"/>
    </location>
</feature>
<feature type="region of interest" description="Disordered" evidence="1">
    <location>
        <begin position="609"/>
        <end position="643"/>
    </location>
</feature>
<feature type="compositionally biased region" description="Basic and acidic residues" evidence="1">
    <location>
        <begin position="210"/>
        <end position="223"/>
    </location>
</feature>
<gene>
    <name evidence="2" type="ORF">KIPB_005793</name>
</gene>
<dbReference type="EMBL" id="BDIP01001398">
    <property type="protein sequence ID" value="GIQ84322.1"/>
    <property type="molecule type" value="Genomic_DNA"/>
</dbReference>
<comment type="caution">
    <text evidence="2">The sequence shown here is derived from an EMBL/GenBank/DDBJ whole genome shotgun (WGS) entry which is preliminary data.</text>
</comment>
<evidence type="ECO:0000256" key="1">
    <source>
        <dbReference type="SAM" id="MobiDB-lite"/>
    </source>
</evidence>
<organism evidence="2 3">
    <name type="scientific">Kipferlia bialata</name>
    <dbReference type="NCBI Taxonomy" id="797122"/>
    <lineage>
        <taxon>Eukaryota</taxon>
        <taxon>Metamonada</taxon>
        <taxon>Carpediemonas-like organisms</taxon>
        <taxon>Kipferlia</taxon>
    </lineage>
</organism>
<feature type="compositionally biased region" description="Basic residues" evidence="1">
    <location>
        <begin position="514"/>
        <end position="526"/>
    </location>
</feature>
<feature type="compositionally biased region" description="Basic and acidic residues" evidence="1">
    <location>
        <begin position="280"/>
        <end position="336"/>
    </location>
</feature>
<evidence type="ECO:0000313" key="3">
    <source>
        <dbReference type="Proteomes" id="UP000265618"/>
    </source>
</evidence>
<feature type="compositionally biased region" description="Low complexity" evidence="1">
    <location>
        <begin position="198"/>
        <end position="209"/>
    </location>
</feature>
<evidence type="ECO:0000313" key="2">
    <source>
        <dbReference type="EMBL" id="GIQ84322.1"/>
    </source>
</evidence>
<feature type="compositionally biased region" description="Basic and acidic residues" evidence="1">
    <location>
        <begin position="456"/>
        <end position="513"/>
    </location>
</feature>
<feature type="compositionally biased region" description="Low complexity" evidence="1">
    <location>
        <begin position="532"/>
        <end position="541"/>
    </location>
</feature>
<keyword evidence="3" id="KW-1185">Reference proteome</keyword>
<accession>A0A9K3CXI8</accession>
<feature type="compositionally biased region" description="Basic and acidic residues" evidence="1">
    <location>
        <begin position="161"/>
        <end position="177"/>
    </location>
</feature>
<protein>
    <submittedName>
        <fullName evidence="2">Uncharacterized protein</fullName>
    </submittedName>
</protein>